<dbReference type="Gene3D" id="1.10.10.10">
    <property type="entry name" value="Winged helix-like DNA-binding domain superfamily/Winged helix DNA-binding domain"/>
    <property type="match status" value="1"/>
</dbReference>
<evidence type="ECO:0000313" key="6">
    <source>
        <dbReference type="Proteomes" id="UP001221189"/>
    </source>
</evidence>
<evidence type="ECO:0000256" key="2">
    <source>
        <dbReference type="ARBA" id="ARBA00023125"/>
    </source>
</evidence>
<keyword evidence="3" id="KW-0804">Transcription</keyword>
<dbReference type="PANTHER" id="PTHR44688:SF16">
    <property type="entry name" value="DNA-BINDING TRANSCRIPTIONAL ACTIVATOR DEVR_DOSR"/>
    <property type="match status" value="1"/>
</dbReference>
<feature type="domain" description="HTH luxR-type" evidence="4">
    <location>
        <begin position="508"/>
        <end position="573"/>
    </location>
</feature>
<dbReference type="SUPFAM" id="SSF48452">
    <property type="entry name" value="TPR-like"/>
    <property type="match status" value="1"/>
</dbReference>
<dbReference type="PANTHER" id="PTHR44688">
    <property type="entry name" value="DNA-BINDING TRANSCRIPTIONAL ACTIVATOR DEVR_DOSR"/>
    <property type="match status" value="1"/>
</dbReference>
<proteinExistence type="predicted"/>
<accession>A0ABT5KBE1</accession>
<evidence type="ECO:0000313" key="5">
    <source>
        <dbReference type="EMBL" id="MDC8770086.1"/>
    </source>
</evidence>
<dbReference type="SMART" id="SM00421">
    <property type="entry name" value="HTH_LUXR"/>
    <property type="match status" value="1"/>
</dbReference>
<dbReference type="CDD" id="cd06170">
    <property type="entry name" value="LuxR_C_like"/>
    <property type="match status" value="1"/>
</dbReference>
<dbReference type="SUPFAM" id="SSF46894">
    <property type="entry name" value="C-terminal effector domain of the bipartite response regulators"/>
    <property type="match status" value="1"/>
</dbReference>
<dbReference type="EMBL" id="JAQQXT010000001">
    <property type="protein sequence ID" value="MDC8770086.1"/>
    <property type="molecule type" value="Genomic_DNA"/>
</dbReference>
<dbReference type="InterPro" id="IPR036388">
    <property type="entry name" value="WH-like_DNA-bd_sf"/>
</dbReference>
<dbReference type="RefSeq" id="WP_273598572.1">
    <property type="nucleotide sequence ID" value="NZ_JAQQXT010000001.1"/>
</dbReference>
<evidence type="ECO:0000259" key="4">
    <source>
        <dbReference type="PROSITE" id="PS50043"/>
    </source>
</evidence>
<evidence type="ECO:0000256" key="1">
    <source>
        <dbReference type="ARBA" id="ARBA00023015"/>
    </source>
</evidence>
<sequence length="574" mass="61443">MTPPAPSLTTQVLAAQGLLGAADVPTLAALLAQAPQQIEQALLKVAASGPAAPSPAPDARLLTELLPRALQLLLNAEQVVRAAELVLQHGTPAQQLDFLEQAGWALFYSPAARPLLGQLLSLNALQPRLQQGELLGLQHIWTVEVAGEPHQVERRLPASTGLSVALRATLQARIAQMFDQAPRAIQQAQIAIEGFPNDLVLPALLARYSLGLALLDAGQPQAAIAPLSAALKGANRDGATLLQIDALQALSEVHEVLELAAPAELYAQEAQRLRRQLGLREPQAPWPDEAYNAFPQLLDRATQQLFAGHLVDIAAAAAGLAELEQRERKAFYCFKWRNRLLHAQSWLASLRHQDAALTGISAGFRSDALTGSFAGSSLYELELAVLQAGCALLAARPLPAEPLLALETELQLRPLPQLLRRLHLIKALGAAAGADMPALLQWLNSDDELLEADARWLAPKLVGPLAALLASASIVHQPQARSRANNLLALLRNAAPKPTSSEAQAAPLTAPPPGLTGREWQVLRLIGEQHSNEQIASALFVSVATVKTHINRVYSKLNIGSREEAMQRARHLGA</sequence>
<name>A0ABT5KBE1_9BURK</name>
<gene>
    <name evidence="5" type="ORF">PRZ03_00785</name>
</gene>
<dbReference type="InterPro" id="IPR016032">
    <property type="entry name" value="Sig_transdc_resp-reg_C-effctor"/>
</dbReference>
<evidence type="ECO:0000256" key="3">
    <source>
        <dbReference type="ARBA" id="ARBA00023163"/>
    </source>
</evidence>
<organism evidence="5 6">
    <name type="scientific">Roseateles albus</name>
    <dbReference type="NCBI Taxonomy" id="2987525"/>
    <lineage>
        <taxon>Bacteria</taxon>
        <taxon>Pseudomonadati</taxon>
        <taxon>Pseudomonadota</taxon>
        <taxon>Betaproteobacteria</taxon>
        <taxon>Burkholderiales</taxon>
        <taxon>Sphaerotilaceae</taxon>
        <taxon>Roseateles</taxon>
    </lineage>
</organism>
<dbReference type="PRINTS" id="PR00038">
    <property type="entry name" value="HTHLUXR"/>
</dbReference>
<comment type="caution">
    <text evidence="5">The sequence shown here is derived from an EMBL/GenBank/DDBJ whole genome shotgun (WGS) entry which is preliminary data.</text>
</comment>
<dbReference type="InterPro" id="IPR011990">
    <property type="entry name" value="TPR-like_helical_dom_sf"/>
</dbReference>
<dbReference type="InterPro" id="IPR000792">
    <property type="entry name" value="Tscrpt_reg_LuxR_C"/>
</dbReference>
<keyword evidence="1" id="KW-0805">Transcription regulation</keyword>
<keyword evidence="2" id="KW-0238">DNA-binding</keyword>
<dbReference type="PROSITE" id="PS50043">
    <property type="entry name" value="HTH_LUXR_2"/>
    <property type="match status" value="1"/>
</dbReference>
<keyword evidence="6" id="KW-1185">Reference proteome</keyword>
<dbReference type="Pfam" id="PF00196">
    <property type="entry name" value="GerE"/>
    <property type="match status" value="1"/>
</dbReference>
<dbReference type="Proteomes" id="UP001221189">
    <property type="component" value="Unassembled WGS sequence"/>
</dbReference>
<protein>
    <submittedName>
        <fullName evidence="5">Helix-turn-helix transcriptional regulator</fullName>
    </submittedName>
</protein>
<reference evidence="5 6" key="1">
    <citation type="submission" date="2022-10" db="EMBL/GenBank/DDBJ databases">
        <title>Paucibacter sp. hw1 Genome sequencing.</title>
        <authorList>
            <person name="Park S."/>
        </authorList>
    </citation>
    <scope>NUCLEOTIDE SEQUENCE [LARGE SCALE GENOMIC DNA]</scope>
    <source>
        <strain evidence="6">hw1</strain>
    </source>
</reference>